<keyword evidence="6" id="KW-0812">Transmembrane</keyword>
<sequence>MLNTVFVALAILFTLQVFKALHLRSRLPPGPSGLPILGNLLQLPTSQTWLTFDKWSKQYGPIFYLNIAGQNTIVLGTHKAAADLLDRRANIYSDRPDFVVLNLLTGGMHWAWTHADDLWKRQRRGAHEALSAQTAKEYFAYQETESIIMVDQLLTDPRNFLAHFQRVSTSLNLSIIYGWAPVLDSDHPTIQQIDHFNRHVLVSAVPGSFWVEFEYFKWMKYLPKWMCSWRQYAEKRYSRDSVMLEGLSANVQKQIDAGEETTSVAGKLLQNTGSLFEAAWNSTSIYSAGSETTAAQLAWFIQAMILYPEAQRLAQEELDRVVGPYRLPNFDDHEHLPFIRATVKEILRWRAAAPLGVPHRLNQDDHYERYFLPKDTICFVNIWSLNHDSELYGHDAEHFNPGRFLDADGKLKSSIEDTRDEGHFSYGFGRRICVGRHVANNSLFIHIAYLLWAFDIVAEVDSNGKPQLPDPLQCIEGLTIRPVPFRCNITPRSKDVAEVITQAKVERIGEGS</sequence>
<keyword evidence="13" id="KW-0325">Glycoprotein</keyword>
<dbReference type="PANTHER" id="PTHR46300">
    <property type="entry name" value="P450, PUTATIVE (EUROFUNG)-RELATED-RELATED"/>
    <property type="match status" value="1"/>
</dbReference>
<evidence type="ECO:0000256" key="14">
    <source>
        <dbReference type="PIRSR" id="PIRSR602401-1"/>
    </source>
</evidence>
<keyword evidence="5 14" id="KW-0349">Heme</keyword>
<evidence type="ECO:0000256" key="7">
    <source>
        <dbReference type="ARBA" id="ARBA00022723"/>
    </source>
</evidence>
<keyword evidence="10 14" id="KW-0408">Iron</keyword>
<evidence type="ECO:0000256" key="13">
    <source>
        <dbReference type="ARBA" id="ARBA00023180"/>
    </source>
</evidence>
<dbReference type="InterPro" id="IPR002401">
    <property type="entry name" value="Cyt_P450_E_grp-I"/>
</dbReference>
<organism evidence="16 17">
    <name type="scientific">Lentinula detonsa</name>
    <dbReference type="NCBI Taxonomy" id="2804962"/>
    <lineage>
        <taxon>Eukaryota</taxon>
        <taxon>Fungi</taxon>
        <taxon>Dikarya</taxon>
        <taxon>Basidiomycota</taxon>
        <taxon>Agaricomycotina</taxon>
        <taxon>Agaricomycetes</taxon>
        <taxon>Agaricomycetidae</taxon>
        <taxon>Agaricales</taxon>
        <taxon>Marasmiineae</taxon>
        <taxon>Omphalotaceae</taxon>
        <taxon>Lentinula</taxon>
    </lineage>
</organism>
<dbReference type="Pfam" id="PF00067">
    <property type="entry name" value="p450"/>
    <property type="match status" value="1"/>
</dbReference>
<evidence type="ECO:0000256" key="4">
    <source>
        <dbReference type="ARBA" id="ARBA00010617"/>
    </source>
</evidence>
<dbReference type="CDD" id="cd11065">
    <property type="entry name" value="CYP64-like"/>
    <property type="match status" value="1"/>
</dbReference>
<feature type="signal peptide" evidence="15">
    <location>
        <begin position="1"/>
        <end position="20"/>
    </location>
</feature>
<comment type="subcellular location">
    <subcellularLocation>
        <location evidence="2">Membrane</location>
        <topology evidence="2">Single-pass membrane protein</topology>
    </subcellularLocation>
</comment>
<comment type="pathway">
    <text evidence="3">Secondary metabolite biosynthesis.</text>
</comment>
<dbReference type="AlphaFoldDB" id="A0A9W8TYX1"/>
<name>A0A9W8TYX1_9AGAR</name>
<dbReference type="InterPro" id="IPR001128">
    <property type="entry name" value="Cyt_P450"/>
</dbReference>
<dbReference type="EMBL" id="JANVFU010000005">
    <property type="protein sequence ID" value="KAJ3745678.1"/>
    <property type="molecule type" value="Genomic_DNA"/>
</dbReference>
<keyword evidence="17" id="KW-1185">Reference proteome</keyword>
<evidence type="ECO:0000256" key="12">
    <source>
        <dbReference type="ARBA" id="ARBA00023136"/>
    </source>
</evidence>
<dbReference type="GO" id="GO:0020037">
    <property type="term" value="F:heme binding"/>
    <property type="evidence" value="ECO:0007669"/>
    <property type="project" value="InterPro"/>
</dbReference>
<dbReference type="PRINTS" id="PR00463">
    <property type="entry name" value="EP450I"/>
</dbReference>
<keyword evidence="15" id="KW-0732">Signal</keyword>
<protein>
    <submittedName>
        <fullName evidence="16">Cytochrome P450</fullName>
    </submittedName>
</protein>
<evidence type="ECO:0000256" key="8">
    <source>
        <dbReference type="ARBA" id="ARBA00022989"/>
    </source>
</evidence>
<evidence type="ECO:0000256" key="2">
    <source>
        <dbReference type="ARBA" id="ARBA00004167"/>
    </source>
</evidence>
<feature type="binding site" description="axial binding residue" evidence="14">
    <location>
        <position position="433"/>
    </location>
    <ligand>
        <name>heme</name>
        <dbReference type="ChEBI" id="CHEBI:30413"/>
    </ligand>
    <ligandPart>
        <name>Fe</name>
        <dbReference type="ChEBI" id="CHEBI:18248"/>
    </ligandPart>
</feature>
<dbReference type="InterPro" id="IPR036396">
    <property type="entry name" value="Cyt_P450_sf"/>
</dbReference>
<evidence type="ECO:0000313" key="17">
    <source>
        <dbReference type="Proteomes" id="UP001142393"/>
    </source>
</evidence>
<evidence type="ECO:0000256" key="1">
    <source>
        <dbReference type="ARBA" id="ARBA00001971"/>
    </source>
</evidence>
<evidence type="ECO:0000256" key="15">
    <source>
        <dbReference type="SAM" id="SignalP"/>
    </source>
</evidence>
<reference evidence="16 17" key="1">
    <citation type="journal article" date="2023" name="Proc. Natl. Acad. Sci. U.S.A.">
        <title>A global phylogenomic analysis of the shiitake genus Lentinula.</title>
        <authorList>
            <person name="Sierra-Patev S."/>
            <person name="Min B."/>
            <person name="Naranjo-Ortiz M."/>
            <person name="Looney B."/>
            <person name="Konkel Z."/>
            <person name="Slot J.C."/>
            <person name="Sakamoto Y."/>
            <person name="Steenwyk J.L."/>
            <person name="Rokas A."/>
            <person name="Carro J."/>
            <person name="Camarero S."/>
            <person name="Ferreira P."/>
            <person name="Molpeceres G."/>
            <person name="Ruiz-Duenas F.J."/>
            <person name="Serrano A."/>
            <person name="Henrissat B."/>
            <person name="Drula E."/>
            <person name="Hughes K.W."/>
            <person name="Mata J.L."/>
            <person name="Ishikawa N.K."/>
            <person name="Vargas-Isla R."/>
            <person name="Ushijima S."/>
            <person name="Smith C.A."/>
            <person name="Donoghue J."/>
            <person name="Ahrendt S."/>
            <person name="Andreopoulos W."/>
            <person name="He G."/>
            <person name="LaButti K."/>
            <person name="Lipzen A."/>
            <person name="Ng V."/>
            <person name="Riley R."/>
            <person name="Sandor L."/>
            <person name="Barry K."/>
            <person name="Martinez A.T."/>
            <person name="Xiao Y."/>
            <person name="Gibbons J.G."/>
            <person name="Terashima K."/>
            <person name="Grigoriev I.V."/>
            <person name="Hibbett D."/>
        </authorList>
    </citation>
    <scope>NUCLEOTIDE SEQUENCE [LARGE SCALE GENOMIC DNA]</scope>
    <source>
        <strain evidence="16 17">TFB7810</strain>
    </source>
</reference>
<dbReference type="Gene3D" id="1.10.630.10">
    <property type="entry name" value="Cytochrome P450"/>
    <property type="match status" value="1"/>
</dbReference>
<dbReference type="SUPFAM" id="SSF48264">
    <property type="entry name" value="Cytochrome P450"/>
    <property type="match status" value="1"/>
</dbReference>
<comment type="similarity">
    <text evidence="4">Belongs to the cytochrome P450 family.</text>
</comment>
<comment type="cofactor">
    <cofactor evidence="1 14">
        <name>heme</name>
        <dbReference type="ChEBI" id="CHEBI:30413"/>
    </cofactor>
</comment>
<evidence type="ECO:0000256" key="5">
    <source>
        <dbReference type="ARBA" id="ARBA00022617"/>
    </source>
</evidence>
<keyword evidence="7 14" id="KW-0479">Metal-binding</keyword>
<dbReference type="Proteomes" id="UP001142393">
    <property type="component" value="Unassembled WGS sequence"/>
</dbReference>
<dbReference type="GO" id="GO:0016705">
    <property type="term" value="F:oxidoreductase activity, acting on paired donors, with incorporation or reduction of molecular oxygen"/>
    <property type="evidence" value="ECO:0007669"/>
    <property type="project" value="InterPro"/>
</dbReference>
<comment type="caution">
    <text evidence="16">The sequence shown here is derived from an EMBL/GenBank/DDBJ whole genome shotgun (WGS) entry which is preliminary data.</text>
</comment>
<evidence type="ECO:0000256" key="9">
    <source>
        <dbReference type="ARBA" id="ARBA00023002"/>
    </source>
</evidence>
<evidence type="ECO:0000256" key="11">
    <source>
        <dbReference type="ARBA" id="ARBA00023033"/>
    </source>
</evidence>
<dbReference type="PANTHER" id="PTHR46300:SF2">
    <property type="entry name" value="CYTOCHROME P450 MONOOXYGENASE ALNH-RELATED"/>
    <property type="match status" value="1"/>
</dbReference>
<keyword evidence="9" id="KW-0560">Oxidoreductase</keyword>
<evidence type="ECO:0000256" key="10">
    <source>
        <dbReference type="ARBA" id="ARBA00023004"/>
    </source>
</evidence>
<keyword evidence="12" id="KW-0472">Membrane</keyword>
<evidence type="ECO:0000256" key="6">
    <source>
        <dbReference type="ARBA" id="ARBA00022692"/>
    </source>
</evidence>
<evidence type="ECO:0000313" key="16">
    <source>
        <dbReference type="EMBL" id="KAJ3745678.1"/>
    </source>
</evidence>
<keyword evidence="8" id="KW-1133">Transmembrane helix</keyword>
<gene>
    <name evidence="16" type="ORF">DFH05DRAFT_1395794</name>
</gene>
<dbReference type="GO" id="GO:0004497">
    <property type="term" value="F:monooxygenase activity"/>
    <property type="evidence" value="ECO:0007669"/>
    <property type="project" value="UniProtKB-KW"/>
</dbReference>
<dbReference type="InterPro" id="IPR050364">
    <property type="entry name" value="Cytochrome_P450_fung"/>
</dbReference>
<dbReference type="GO" id="GO:0005506">
    <property type="term" value="F:iron ion binding"/>
    <property type="evidence" value="ECO:0007669"/>
    <property type="project" value="InterPro"/>
</dbReference>
<feature type="chain" id="PRO_5040960584" evidence="15">
    <location>
        <begin position="21"/>
        <end position="512"/>
    </location>
</feature>
<dbReference type="GO" id="GO:0016020">
    <property type="term" value="C:membrane"/>
    <property type="evidence" value="ECO:0007669"/>
    <property type="project" value="UniProtKB-SubCell"/>
</dbReference>
<accession>A0A9W8TYX1</accession>
<evidence type="ECO:0000256" key="3">
    <source>
        <dbReference type="ARBA" id="ARBA00005179"/>
    </source>
</evidence>
<keyword evidence="11" id="KW-0503">Monooxygenase</keyword>
<dbReference type="PRINTS" id="PR00385">
    <property type="entry name" value="P450"/>
</dbReference>
<proteinExistence type="inferred from homology"/>